<name>A0AAE1IY04_9FABA</name>
<gene>
    <name evidence="1" type="ORF">QN277_004910</name>
</gene>
<protein>
    <submittedName>
        <fullName evidence="1">Uncharacterized protein</fullName>
    </submittedName>
</protein>
<evidence type="ECO:0000313" key="1">
    <source>
        <dbReference type="EMBL" id="KAK4258463.1"/>
    </source>
</evidence>
<dbReference type="AlphaFoldDB" id="A0AAE1IY04"/>
<reference evidence="1" key="1">
    <citation type="submission" date="2023-10" db="EMBL/GenBank/DDBJ databases">
        <title>Chromosome-level genome of the transformable northern wattle, Acacia crassicarpa.</title>
        <authorList>
            <person name="Massaro I."/>
            <person name="Sinha N.R."/>
            <person name="Poethig S."/>
            <person name="Leichty A.R."/>
        </authorList>
    </citation>
    <scope>NUCLEOTIDE SEQUENCE</scope>
    <source>
        <strain evidence="1">Acra3RX</strain>
        <tissue evidence="1">Leaf</tissue>
    </source>
</reference>
<comment type="caution">
    <text evidence="1">The sequence shown here is derived from an EMBL/GenBank/DDBJ whole genome shotgun (WGS) entry which is preliminary data.</text>
</comment>
<dbReference type="Proteomes" id="UP001293593">
    <property type="component" value="Unassembled WGS sequence"/>
</dbReference>
<evidence type="ECO:0000313" key="2">
    <source>
        <dbReference type="Proteomes" id="UP001293593"/>
    </source>
</evidence>
<accession>A0AAE1IY04</accession>
<proteinExistence type="predicted"/>
<keyword evidence="2" id="KW-1185">Reference proteome</keyword>
<sequence length="122" mass="13258">MELMKVAGKASLKRGLGFLRGGGNQRNRRNRALEGVAKANGGVVTCSEENGVVMMKIVVRKSDLKNFIQAMGGDAASYPSSVPSLTAEQRLNALRRKHISKTNAMKAKHHKCWTPALQSIPE</sequence>
<dbReference type="EMBL" id="JAWXYG010000011">
    <property type="protein sequence ID" value="KAK4258463.1"/>
    <property type="molecule type" value="Genomic_DNA"/>
</dbReference>
<organism evidence="1 2">
    <name type="scientific">Acacia crassicarpa</name>
    <name type="common">northern wattle</name>
    <dbReference type="NCBI Taxonomy" id="499986"/>
    <lineage>
        <taxon>Eukaryota</taxon>
        <taxon>Viridiplantae</taxon>
        <taxon>Streptophyta</taxon>
        <taxon>Embryophyta</taxon>
        <taxon>Tracheophyta</taxon>
        <taxon>Spermatophyta</taxon>
        <taxon>Magnoliopsida</taxon>
        <taxon>eudicotyledons</taxon>
        <taxon>Gunneridae</taxon>
        <taxon>Pentapetalae</taxon>
        <taxon>rosids</taxon>
        <taxon>fabids</taxon>
        <taxon>Fabales</taxon>
        <taxon>Fabaceae</taxon>
        <taxon>Caesalpinioideae</taxon>
        <taxon>mimosoid clade</taxon>
        <taxon>Acacieae</taxon>
        <taxon>Acacia</taxon>
    </lineage>
</organism>